<evidence type="ECO:0000256" key="3">
    <source>
        <dbReference type="ARBA" id="ARBA00012599"/>
    </source>
</evidence>
<comment type="similarity">
    <text evidence="2">Belongs to the glycosyl hydrolase 16 family.</text>
</comment>
<dbReference type="GO" id="GO:0009251">
    <property type="term" value="P:glucan catabolic process"/>
    <property type="evidence" value="ECO:0007669"/>
    <property type="project" value="TreeGrafter"/>
</dbReference>
<reference evidence="8 9" key="1">
    <citation type="submission" date="2019-06" db="EMBL/GenBank/DDBJ databases">
        <authorList>
            <person name="Palmer J.M."/>
        </authorList>
    </citation>
    <scope>NUCLEOTIDE SEQUENCE [LARGE SCALE GENOMIC DNA]</scope>
    <source>
        <strain evidence="8 9">TWF102</strain>
    </source>
</reference>
<evidence type="ECO:0000256" key="1">
    <source>
        <dbReference type="ARBA" id="ARBA00000124"/>
    </source>
</evidence>
<accession>A0A7C8N624</accession>
<dbReference type="PANTHER" id="PTHR10963:SF42">
    <property type="entry name" value="PUTATIVE (AFU_ORTHOLOGUE AFUA_5G02280)-RELATED"/>
    <property type="match status" value="1"/>
</dbReference>
<dbReference type="FunFam" id="2.60.120.200:FF:000114">
    <property type="entry name" value="Probable endo-1,3(4)-beta-glucanase NFIA_089530"/>
    <property type="match status" value="1"/>
</dbReference>
<evidence type="ECO:0000313" key="9">
    <source>
        <dbReference type="Proteomes" id="UP000475325"/>
    </source>
</evidence>
<protein>
    <recommendedName>
        <fullName evidence="3">endo-1,3(4)-beta-glucanase</fullName>
        <ecNumber evidence="3">3.2.1.6</ecNumber>
    </recommendedName>
</protein>
<feature type="domain" description="GH16" evidence="7">
    <location>
        <begin position="71"/>
        <end position="337"/>
    </location>
</feature>
<comment type="catalytic activity">
    <reaction evidence="1">
        <text>Endohydrolysis of (1-&gt;3)- or (1-&gt;4)-linkages in beta-D-glucans when the glucose residue whose reducing group is involved in the linkage to be hydrolyzed is itself substituted at C-3.</text>
        <dbReference type="EC" id="3.2.1.6"/>
    </reaction>
</comment>
<keyword evidence="6" id="KW-0812">Transmembrane</keyword>
<dbReference type="Gene3D" id="2.60.120.200">
    <property type="match status" value="1"/>
</dbReference>
<gene>
    <name evidence="8" type="ORF">TWF102_011647</name>
</gene>
<keyword evidence="4" id="KW-0378">Hydrolase</keyword>
<dbReference type="EMBL" id="WIQW01000091">
    <property type="protein sequence ID" value="KAF3085335.1"/>
    <property type="molecule type" value="Genomic_DNA"/>
</dbReference>
<dbReference type="PROSITE" id="PS51762">
    <property type="entry name" value="GH16_2"/>
    <property type="match status" value="1"/>
</dbReference>
<dbReference type="Pfam" id="PF26113">
    <property type="entry name" value="GH16_XgeA"/>
    <property type="match status" value="1"/>
</dbReference>
<proteinExistence type="inferred from homology"/>
<evidence type="ECO:0000256" key="2">
    <source>
        <dbReference type="ARBA" id="ARBA00006865"/>
    </source>
</evidence>
<dbReference type="SUPFAM" id="SSF49899">
    <property type="entry name" value="Concanavalin A-like lectins/glucanases"/>
    <property type="match status" value="1"/>
</dbReference>
<evidence type="ECO:0000259" key="7">
    <source>
        <dbReference type="PROSITE" id="PS51762"/>
    </source>
</evidence>
<dbReference type="InterPro" id="IPR013320">
    <property type="entry name" value="ConA-like_dom_sf"/>
</dbReference>
<keyword evidence="5" id="KW-0326">Glycosidase</keyword>
<keyword evidence="6" id="KW-1133">Transmembrane helix</keyword>
<dbReference type="InterPro" id="IPR050546">
    <property type="entry name" value="Glycosyl_Hydrlase_16"/>
</dbReference>
<dbReference type="Proteomes" id="UP000475325">
    <property type="component" value="Unassembled WGS sequence"/>
</dbReference>
<dbReference type="PANTHER" id="PTHR10963">
    <property type="entry name" value="GLYCOSYL HYDROLASE-RELATED"/>
    <property type="match status" value="1"/>
</dbReference>
<sequence length="676" mass="75933">MSVDFGPAGIPFMTEKDYNETFETHKSSCSPSAWNPRAWGRKRWAGALLGIGIIVAAVVVPLTVVMVNQYPSYQRLEYSLVDIYSGETFFDSFDYGNGTEATHGFTNYVTKDGAEWSNLTYATSNEAIIRVLPRDHTGAAGRPTVKILSKQRYTHGLFIFDIGHVPYGCGTWPAIWMSDTDPDIWPSHGEIDIIESVNQGNKGTQFTLHTTNGCEMGVKRKQTGKVLSNNCLNSTNYNMGCAVRGAPDSYGEELNENQGGVYAMEWRTAGIRMWFFPRNRIPPSISIGKPEPSEWGIATADFPSTKCDINSHFKNHRLIINISLCGDWAGAPSVYNKEYGCQMECTEYVGSMPEAFKDAYWSINSIRVYTAPNSIHQRRTWDPKGGKQSNCIRISEIYEADQTYERIVQIDVDQASHDIASGVTHPYTRSATALAFYADSTNCSTVPTIVILPEVADMQLRLCEDRRTEDDCQYQEFDLESLGYPWPQKTLSFREVFPAYRPQKAVEANSLPSWDIGSVFEGTGRPGFIDTEGWDTDNAIDLSNLRLDDPLPPNGPEFLYEAIEGLEQELIEDVDPDWEMFMYKPDCGGIGVMGFRVLPPRASDVCQGEYVNWIEGEYSNYRRNLLKRIVLADMTASEAVQDLEALYDVNFVGNVKARDISKSIWGDENIERPDVM</sequence>
<evidence type="ECO:0000256" key="4">
    <source>
        <dbReference type="ARBA" id="ARBA00022801"/>
    </source>
</evidence>
<evidence type="ECO:0000313" key="8">
    <source>
        <dbReference type="EMBL" id="KAF3085335.1"/>
    </source>
</evidence>
<dbReference type="AlphaFoldDB" id="A0A7C8N624"/>
<evidence type="ECO:0000256" key="6">
    <source>
        <dbReference type="SAM" id="Phobius"/>
    </source>
</evidence>
<dbReference type="EC" id="3.2.1.6" evidence="3"/>
<keyword evidence="6" id="KW-0472">Membrane</keyword>
<dbReference type="CDD" id="cd02181">
    <property type="entry name" value="GH16_fungal_Lam16A_glucanase"/>
    <property type="match status" value="1"/>
</dbReference>
<name>A0A7C8N624_ORBOL</name>
<evidence type="ECO:0000256" key="5">
    <source>
        <dbReference type="ARBA" id="ARBA00023295"/>
    </source>
</evidence>
<organism evidence="8 9">
    <name type="scientific">Orbilia oligospora</name>
    <name type="common">Nematode-trapping fungus</name>
    <name type="synonym">Arthrobotrys oligospora</name>
    <dbReference type="NCBI Taxonomy" id="2813651"/>
    <lineage>
        <taxon>Eukaryota</taxon>
        <taxon>Fungi</taxon>
        <taxon>Dikarya</taxon>
        <taxon>Ascomycota</taxon>
        <taxon>Pezizomycotina</taxon>
        <taxon>Orbiliomycetes</taxon>
        <taxon>Orbiliales</taxon>
        <taxon>Orbiliaceae</taxon>
        <taxon>Orbilia</taxon>
    </lineage>
</organism>
<comment type="caution">
    <text evidence="8">The sequence shown here is derived from an EMBL/GenBank/DDBJ whole genome shotgun (WGS) entry which is preliminary data.</text>
</comment>
<dbReference type="InterPro" id="IPR000757">
    <property type="entry name" value="Beta-glucanase-like"/>
</dbReference>
<feature type="transmembrane region" description="Helical" evidence="6">
    <location>
        <begin position="44"/>
        <end position="67"/>
    </location>
</feature>
<dbReference type="GO" id="GO:0052861">
    <property type="term" value="F:endo-1,3(4)-beta-glucanase activity"/>
    <property type="evidence" value="ECO:0007669"/>
    <property type="project" value="UniProtKB-EC"/>
</dbReference>